<evidence type="ECO:0000256" key="2">
    <source>
        <dbReference type="SAM" id="Phobius"/>
    </source>
</evidence>
<keyword evidence="2" id="KW-0472">Membrane</keyword>
<feature type="transmembrane region" description="Helical" evidence="2">
    <location>
        <begin position="336"/>
        <end position="358"/>
    </location>
</feature>
<feature type="compositionally biased region" description="Low complexity" evidence="1">
    <location>
        <begin position="107"/>
        <end position="116"/>
    </location>
</feature>
<feature type="compositionally biased region" description="Low complexity" evidence="1">
    <location>
        <begin position="263"/>
        <end position="273"/>
    </location>
</feature>
<feature type="compositionally biased region" description="Polar residues" evidence="1">
    <location>
        <begin position="279"/>
        <end position="291"/>
    </location>
</feature>
<feature type="compositionally biased region" description="Basic and acidic residues" evidence="1">
    <location>
        <begin position="292"/>
        <end position="302"/>
    </location>
</feature>
<evidence type="ECO:0000313" key="3">
    <source>
        <dbReference type="EMBL" id="SCL91781.1"/>
    </source>
</evidence>
<dbReference type="AlphaFoldDB" id="A0A1C6WRP1"/>
<organism evidence="3">
    <name type="scientific">Plasmodium chabaudi adami</name>
    <dbReference type="NCBI Taxonomy" id="5826"/>
    <lineage>
        <taxon>Eukaryota</taxon>
        <taxon>Sar</taxon>
        <taxon>Alveolata</taxon>
        <taxon>Apicomplexa</taxon>
        <taxon>Aconoidasida</taxon>
        <taxon>Haemosporida</taxon>
        <taxon>Plasmodiidae</taxon>
        <taxon>Plasmodium</taxon>
        <taxon>Plasmodium (Vinckeia)</taxon>
    </lineage>
</organism>
<dbReference type="EMBL" id="FMIN01000413">
    <property type="protein sequence ID" value="SCL91781.1"/>
    <property type="molecule type" value="Genomic_DNA"/>
</dbReference>
<reference evidence="3" key="1">
    <citation type="submission" date="2016-08" db="EMBL/GenBank/DDBJ databases">
        <authorList>
            <consortium name="Pathogen Informatics"/>
        </authorList>
    </citation>
    <scope>NUCLEOTIDE SEQUENCE</scope>
    <source>
        <strain evidence="3">DS</strain>
    </source>
</reference>
<accession>A0A1C6WRP1</accession>
<dbReference type="Proteomes" id="UP000507536">
    <property type="component" value="Unassembled WGS sequence"/>
</dbReference>
<evidence type="ECO:0000256" key="1">
    <source>
        <dbReference type="SAM" id="MobiDB-lite"/>
    </source>
</evidence>
<sequence length="382" mass="42081">EITNLITKSTECSNQYISIYNDIPKCQSYLDLLNKLKGIYDDFRKYAINITDSKINLETDLKKLTKPDGEEMDAVKGFKSYNFSNSECKVKKKSVSLKKEGSPPLQPTKLESTSSSPPSPEQSKDQSSAQKDSDGSDNDRDGTDSSPVEDGSQSTEGDPFNTGPLIFSISLKGMEKLNDAITSFGTIKKRITECTDTIKNLYSTSLTNLESTYNKYSNFLEEFINSINTDSNEVENPPHLGDNKFGSEGGGDDPSQTQKDSEQTSSETSPSSTEENKTDQSSQEPSGNLNSDKSDQGVEKPAEGPVITSENPGTETKGNGTIGIGDIFIFKEFKKIGIPIIVVIISITLAIMYKFLVFERRKKLKRKKMKKVTNSFGVNKTT</sequence>
<keyword evidence="2" id="KW-1133">Transmembrane helix</keyword>
<feature type="region of interest" description="Disordered" evidence="1">
    <location>
        <begin position="230"/>
        <end position="321"/>
    </location>
</feature>
<feature type="compositionally biased region" description="Basic and acidic residues" evidence="1">
    <location>
        <begin position="131"/>
        <end position="143"/>
    </location>
</feature>
<feature type="compositionally biased region" description="Polar residues" evidence="1">
    <location>
        <begin position="308"/>
        <end position="319"/>
    </location>
</feature>
<feature type="non-terminal residue" evidence="3">
    <location>
        <position position="1"/>
    </location>
</feature>
<evidence type="ECO:0008006" key="4">
    <source>
        <dbReference type="Google" id="ProtNLM"/>
    </source>
</evidence>
<proteinExistence type="predicted"/>
<protein>
    <recommendedName>
        <fullName evidence="4">CIR protein</fullName>
    </recommendedName>
</protein>
<feature type="region of interest" description="Disordered" evidence="1">
    <location>
        <begin position="94"/>
        <end position="162"/>
    </location>
</feature>
<keyword evidence="2" id="KW-0812">Transmembrane</keyword>
<gene>
    <name evidence="3" type="ORF">PCHDS_000542100</name>
</gene>
<name>A0A1C6WRP1_PLACE</name>